<protein>
    <submittedName>
        <fullName evidence="7">tRNA (Uridine(54)-C5)-methyltransferase TrmA</fullName>
    </submittedName>
</protein>
<evidence type="ECO:0000256" key="5">
    <source>
        <dbReference type="PROSITE-ProRule" id="PRU01024"/>
    </source>
</evidence>
<evidence type="ECO:0000256" key="6">
    <source>
        <dbReference type="PROSITE-ProRule" id="PRU10015"/>
    </source>
</evidence>
<keyword evidence="1 5" id="KW-0489">Methyltransferase</keyword>
<feature type="active site" description="Nucleophile" evidence="5">
    <location>
        <position position="324"/>
    </location>
</feature>
<dbReference type="PROSITE" id="PS01231">
    <property type="entry name" value="TRMA_2"/>
    <property type="match status" value="1"/>
</dbReference>
<dbReference type="GO" id="GO:0019843">
    <property type="term" value="F:rRNA binding"/>
    <property type="evidence" value="ECO:0007669"/>
    <property type="project" value="TreeGrafter"/>
</dbReference>
<dbReference type="InterPro" id="IPR010280">
    <property type="entry name" value="U5_MeTrfase_fam"/>
</dbReference>
<dbReference type="RefSeq" id="WP_115579374.1">
    <property type="nucleotide sequence ID" value="NZ_NXLX01000015.1"/>
</dbReference>
<evidence type="ECO:0000256" key="3">
    <source>
        <dbReference type="ARBA" id="ARBA00022691"/>
    </source>
</evidence>
<name>A0A3D8J7I0_9HELI</name>
<keyword evidence="4" id="KW-0819">tRNA processing</keyword>
<dbReference type="GO" id="GO:0000049">
    <property type="term" value="F:tRNA binding"/>
    <property type="evidence" value="ECO:0007669"/>
    <property type="project" value="TreeGrafter"/>
</dbReference>
<feature type="binding site" evidence="5">
    <location>
        <position position="217"/>
    </location>
    <ligand>
        <name>S-adenosyl-L-methionine</name>
        <dbReference type="ChEBI" id="CHEBI:59789"/>
    </ligand>
</feature>
<dbReference type="HAMAP" id="MF_01011">
    <property type="entry name" value="RNA_methyltr_TrmA"/>
    <property type="match status" value="1"/>
</dbReference>
<feature type="active site" evidence="6">
    <location>
        <position position="324"/>
    </location>
</feature>
<evidence type="ECO:0000256" key="4">
    <source>
        <dbReference type="ARBA" id="ARBA00022694"/>
    </source>
</evidence>
<dbReference type="GO" id="GO:0032259">
    <property type="term" value="P:methylation"/>
    <property type="evidence" value="ECO:0007669"/>
    <property type="project" value="UniProtKB-KW"/>
</dbReference>
<proteinExistence type="inferred from homology"/>
<feature type="binding site" evidence="5">
    <location>
        <position position="298"/>
    </location>
    <ligand>
        <name>S-adenosyl-L-methionine</name>
        <dbReference type="ChEBI" id="CHEBI:59789"/>
    </ligand>
</feature>
<dbReference type="SUPFAM" id="SSF53335">
    <property type="entry name" value="S-adenosyl-L-methionine-dependent methyltransferases"/>
    <property type="match status" value="1"/>
</dbReference>
<evidence type="ECO:0000256" key="2">
    <source>
        <dbReference type="ARBA" id="ARBA00022679"/>
    </source>
</evidence>
<dbReference type="CDD" id="cd02440">
    <property type="entry name" value="AdoMet_MTases"/>
    <property type="match status" value="1"/>
</dbReference>
<dbReference type="GO" id="GO:0009451">
    <property type="term" value="P:RNA modification"/>
    <property type="evidence" value="ECO:0007669"/>
    <property type="project" value="UniProtKB-ARBA"/>
</dbReference>
<feature type="binding site" evidence="5">
    <location>
        <position position="238"/>
    </location>
    <ligand>
        <name>S-adenosyl-L-methionine</name>
        <dbReference type="ChEBI" id="CHEBI:59789"/>
    </ligand>
</feature>
<comment type="similarity">
    <text evidence="5">Belongs to the class I-like SAM-binding methyltransferase superfamily. RNA M5U methyltransferase family.</text>
</comment>
<sequence>MICPHFEICGGCQIQDDYPIALQKKVTTFKKLFGFSPDAIFESKERGFRARAEFRIHRDGEKIFLSMNTFGKNERIPIDNCPNLLPILQEIIKKLPNLLQEDILNHKLYAINLLGNINNKAILTLIYHKTLDSLWEQEATKLAKMLKISIIGRSKNQEIVIGSNFINTEIPLDNTTLKYIYKEGNFSQPNPYINAKMINFVSQAIATHQKQDLLEMYCGSGNFTIALAKYFHKVFATEVVKSAIPILKENAKNNHIANIYSARLSGEETIEALNFKRDFFRLKEIDLKTFNFSHILVDPPRSGIANKEVLEFIAKFPYIIYISCNPQTLKEDSIFLGKTHKIIQSAIFDQFPHTHHLETIFIFQKIFTES</sequence>
<evidence type="ECO:0000256" key="1">
    <source>
        <dbReference type="ARBA" id="ARBA00022603"/>
    </source>
</evidence>
<dbReference type="OrthoDB" id="9804590at2"/>
<dbReference type="PANTHER" id="PTHR47790:SF2">
    <property type="entry name" value="TRNA_TMRNA (URACIL-C(5))-METHYLTRANSFERASE"/>
    <property type="match status" value="1"/>
</dbReference>
<dbReference type="Gene3D" id="3.40.50.150">
    <property type="entry name" value="Vaccinia Virus protein VP39"/>
    <property type="match status" value="1"/>
</dbReference>
<dbReference type="PANTHER" id="PTHR47790">
    <property type="entry name" value="TRNA/TMRNA (URACIL-C(5))-METHYLTRANSFERASE"/>
    <property type="match status" value="1"/>
</dbReference>
<organism evidence="7 8">
    <name type="scientific">Helicobacter anseris</name>
    <dbReference type="NCBI Taxonomy" id="375926"/>
    <lineage>
        <taxon>Bacteria</taxon>
        <taxon>Pseudomonadati</taxon>
        <taxon>Campylobacterota</taxon>
        <taxon>Epsilonproteobacteria</taxon>
        <taxon>Campylobacterales</taxon>
        <taxon>Helicobacteraceae</taxon>
        <taxon>Helicobacter</taxon>
    </lineage>
</organism>
<accession>A0A3D8J7I0</accession>
<dbReference type="InterPro" id="IPR030391">
    <property type="entry name" value="MeTrfase_TrmA_CS"/>
</dbReference>
<keyword evidence="3 5" id="KW-0949">S-adenosyl-L-methionine</keyword>
<dbReference type="EMBL" id="NXLX01000015">
    <property type="protein sequence ID" value="RDU72844.1"/>
    <property type="molecule type" value="Genomic_DNA"/>
</dbReference>
<dbReference type="AlphaFoldDB" id="A0A3D8J7I0"/>
<dbReference type="InterPro" id="IPR030390">
    <property type="entry name" value="MeTrfase_TrmA_AS"/>
</dbReference>
<evidence type="ECO:0000313" key="8">
    <source>
        <dbReference type="Proteomes" id="UP000256695"/>
    </source>
</evidence>
<gene>
    <name evidence="7" type="ORF">CQA57_06235</name>
</gene>
<keyword evidence="8" id="KW-1185">Reference proteome</keyword>
<keyword evidence="2 5" id="KW-0808">Transferase</keyword>
<dbReference type="PROSITE" id="PS01230">
    <property type="entry name" value="TRMA_1"/>
    <property type="match status" value="1"/>
</dbReference>
<dbReference type="Proteomes" id="UP000256695">
    <property type="component" value="Unassembled WGS sequence"/>
</dbReference>
<dbReference type="InterPro" id="IPR011869">
    <property type="entry name" value="TrmA_MeTrfase"/>
</dbReference>
<reference evidence="7 8" key="1">
    <citation type="submission" date="2018-04" db="EMBL/GenBank/DDBJ databases">
        <title>Novel Campyloabacter and Helicobacter Species and Strains.</title>
        <authorList>
            <person name="Mannion A.J."/>
            <person name="Shen Z."/>
            <person name="Fox J.G."/>
        </authorList>
    </citation>
    <scope>NUCLEOTIDE SEQUENCE [LARGE SCALE GENOMIC DNA]</scope>
    <source>
        <strain evidence="7 8">MIT 04-9362</strain>
    </source>
</reference>
<evidence type="ECO:0000313" key="7">
    <source>
        <dbReference type="EMBL" id="RDU72844.1"/>
    </source>
</evidence>
<comment type="caution">
    <text evidence="7">The sequence shown here is derived from an EMBL/GenBank/DDBJ whole genome shotgun (WGS) entry which is preliminary data.</text>
</comment>
<feature type="binding site" evidence="5">
    <location>
        <position position="188"/>
    </location>
    <ligand>
        <name>S-adenosyl-L-methionine</name>
        <dbReference type="ChEBI" id="CHEBI:59789"/>
    </ligand>
</feature>
<dbReference type="NCBIfam" id="TIGR02143">
    <property type="entry name" value="trmA_only"/>
    <property type="match status" value="1"/>
</dbReference>
<dbReference type="Gene3D" id="2.40.50.1070">
    <property type="match status" value="1"/>
</dbReference>
<dbReference type="GO" id="GO:0005829">
    <property type="term" value="C:cytosol"/>
    <property type="evidence" value="ECO:0007669"/>
    <property type="project" value="TreeGrafter"/>
</dbReference>
<dbReference type="GO" id="GO:0008033">
    <property type="term" value="P:tRNA processing"/>
    <property type="evidence" value="ECO:0007669"/>
    <property type="project" value="UniProtKB-KW"/>
</dbReference>
<dbReference type="Pfam" id="PF05958">
    <property type="entry name" value="tRNA_U5-meth_tr"/>
    <property type="match status" value="1"/>
</dbReference>
<dbReference type="InterPro" id="IPR029063">
    <property type="entry name" value="SAM-dependent_MTases_sf"/>
</dbReference>
<dbReference type="GO" id="GO:0030697">
    <property type="term" value="F:tRNA (uracil(54)-C5)-methyltransferase activity, S-adenosyl methionine-dependent"/>
    <property type="evidence" value="ECO:0007669"/>
    <property type="project" value="InterPro"/>
</dbReference>
<dbReference type="PROSITE" id="PS51687">
    <property type="entry name" value="SAM_MT_RNA_M5U"/>
    <property type="match status" value="1"/>
</dbReference>